<name>A0AAV1HMQ9_XYRNO</name>
<gene>
    <name evidence="1" type="ORF">XNOV1_A002189</name>
</gene>
<dbReference type="AlphaFoldDB" id="A0AAV1HMQ9"/>
<organism evidence="1 2">
    <name type="scientific">Xyrichtys novacula</name>
    <name type="common">Pearly razorfish</name>
    <name type="synonym">Hemipteronotus novacula</name>
    <dbReference type="NCBI Taxonomy" id="13765"/>
    <lineage>
        <taxon>Eukaryota</taxon>
        <taxon>Metazoa</taxon>
        <taxon>Chordata</taxon>
        <taxon>Craniata</taxon>
        <taxon>Vertebrata</taxon>
        <taxon>Euteleostomi</taxon>
        <taxon>Actinopterygii</taxon>
        <taxon>Neopterygii</taxon>
        <taxon>Teleostei</taxon>
        <taxon>Neoteleostei</taxon>
        <taxon>Acanthomorphata</taxon>
        <taxon>Eupercaria</taxon>
        <taxon>Labriformes</taxon>
        <taxon>Labridae</taxon>
        <taxon>Xyrichtys</taxon>
    </lineage>
</organism>
<keyword evidence="2" id="KW-1185">Reference proteome</keyword>
<evidence type="ECO:0000313" key="1">
    <source>
        <dbReference type="EMBL" id="CAJ1085607.1"/>
    </source>
</evidence>
<dbReference type="EMBL" id="OY660885">
    <property type="protein sequence ID" value="CAJ1085607.1"/>
    <property type="molecule type" value="Genomic_DNA"/>
</dbReference>
<proteinExistence type="predicted"/>
<reference evidence="1" key="1">
    <citation type="submission" date="2023-08" db="EMBL/GenBank/DDBJ databases">
        <authorList>
            <person name="Alioto T."/>
            <person name="Alioto T."/>
            <person name="Gomez Garrido J."/>
        </authorList>
    </citation>
    <scope>NUCLEOTIDE SEQUENCE</scope>
</reference>
<accession>A0AAV1HMQ9</accession>
<evidence type="ECO:0000313" key="2">
    <source>
        <dbReference type="Proteomes" id="UP001178508"/>
    </source>
</evidence>
<dbReference type="Proteomes" id="UP001178508">
    <property type="component" value="Chromosome 22"/>
</dbReference>
<protein>
    <submittedName>
        <fullName evidence="1">Uncharacterized protein</fullName>
    </submittedName>
</protein>
<sequence length="115" mass="12826">MKPIEVDNKIVVSESVIYSDSASHSPPFGGVDGFSFVWDKTHRDGSLNNNSWPQSLPGIGLSQTWALVCNFDLCECVEVEKVLEAWLTTHLEAYRSLKIHNLKLRSAPWAVILSP</sequence>